<evidence type="ECO:0000259" key="2">
    <source>
        <dbReference type="PROSITE" id="PS51934"/>
    </source>
</evidence>
<dbReference type="EMBL" id="JACTNZ010000007">
    <property type="protein sequence ID" value="KAG5539468.1"/>
    <property type="molecule type" value="Genomic_DNA"/>
</dbReference>
<dbReference type="Pfam" id="PF04970">
    <property type="entry name" value="LRAT"/>
    <property type="match status" value="1"/>
</dbReference>
<dbReference type="PANTHER" id="PTHR46137:SF2">
    <property type="entry name" value="OS09G0526800 PROTEIN"/>
    <property type="match status" value="1"/>
</dbReference>
<comment type="caution">
    <text evidence="3">The sequence shown here is derived from an EMBL/GenBank/DDBJ whole genome shotgun (WGS) entry which is preliminary data.</text>
</comment>
<dbReference type="PROSITE" id="PS51934">
    <property type="entry name" value="LRAT"/>
    <property type="match status" value="1"/>
</dbReference>
<proteinExistence type="predicted"/>
<reference evidence="3" key="1">
    <citation type="submission" date="2020-08" db="EMBL/GenBank/DDBJ databases">
        <title>Plant Genome Project.</title>
        <authorList>
            <person name="Zhang R.-G."/>
        </authorList>
    </citation>
    <scope>NUCLEOTIDE SEQUENCE</scope>
    <source>
        <strain evidence="3">WSP0</strain>
        <tissue evidence="3">Leaf</tissue>
    </source>
</reference>
<feature type="region of interest" description="Disordered" evidence="1">
    <location>
        <begin position="57"/>
        <end position="88"/>
    </location>
</feature>
<name>A0AAV6JFH9_9ERIC</name>
<gene>
    <name evidence="3" type="ORF">RHGRI_019869</name>
</gene>
<sequence>MGEVHRRLLSTLVGRSDIAEGDHIYSWRTLLVYAHHGIYIGNGLVIHFTPPPEKVTASNPFSSLSSSSSASGQDQQRTCPNHPRCGSRKAGSRVAIICLDCFLEEGLLWRYEYGVTSSKRLDGTCTTEQSDPASTVVRRANYLFENGFGNYDLVTNNCEHFALYCKTGVGRSGQVDAYISACGIL</sequence>
<feature type="domain" description="LRAT" evidence="2">
    <location>
        <begin position="25"/>
        <end position="174"/>
    </location>
</feature>
<dbReference type="AlphaFoldDB" id="A0AAV6JFH9"/>
<dbReference type="Gene3D" id="3.90.1720.10">
    <property type="entry name" value="endopeptidase domain like (from Nostoc punctiforme)"/>
    <property type="match status" value="1"/>
</dbReference>
<organism evidence="3 4">
    <name type="scientific">Rhododendron griersonianum</name>
    <dbReference type="NCBI Taxonomy" id="479676"/>
    <lineage>
        <taxon>Eukaryota</taxon>
        <taxon>Viridiplantae</taxon>
        <taxon>Streptophyta</taxon>
        <taxon>Embryophyta</taxon>
        <taxon>Tracheophyta</taxon>
        <taxon>Spermatophyta</taxon>
        <taxon>Magnoliopsida</taxon>
        <taxon>eudicotyledons</taxon>
        <taxon>Gunneridae</taxon>
        <taxon>Pentapetalae</taxon>
        <taxon>asterids</taxon>
        <taxon>Ericales</taxon>
        <taxon>Ericaceae</taxon>
        <taxon>Ericoideae</taxon>
        <taxon>Rhodoreae</taxon>
        <taxon>Rhododendron</taxon>
    </lineage>
</organism>
<keyword evidence="4" id="KW-1185">Reference proteome</keyword>
<accession>A0AAV6JFH9</accession>
<dbReference type="PANTHER" id="PTHR46137">
    <property type="entry name" value="OS05G0310600 PROTEIN"/>
    <property type="match status" value="1"/>
</dbReference>
<feature type="compositionally biased region" description="Low complexity" evidence="1">
    <location>
        <begin position="62"/>
        <end position="71"/>
    </location>
</feature>
<dbReference type="Proteomes" id="UP000823749">
    <property type="component" value="Chromosome 7"/>
</dbReference>
<protein>
    <recommendedName>
        <fullName evidence="2">LRAT domain-containing protein</fullName>
    </recommendedName>
</protein>
<evidence type="ECO:0000313" key="4">
    <source>
        <dbReference type="Proteomes" id="UP000823749"/>
    </source>
</evidence>
<evidence type="ECO:0000256" key="1">
    <source>
        <dbReference type="SAM" id="MobiDB-lite"/>
    </source>
</evidence>
<evidence type="ECO:0000313" key="3">
    <source>
        <dbReference type="EMBL" id="KAG5539468.1"/>
    </source>
</evidence>
<dbReference type="InterPro" id="IPR007053">
    <property type="entry name" value="LRAT_dom"/>
</dbReference>